<dbReference type="Gene3D" id="1.10.443.10">
    <property type="entry name" value="Intergrase catalytic core"/>
    <property type="match status" value="1"/>
</dbReference>
<dbReference type="SUPFAM" id="SSF56349">
    <property type="entry name" value="DNA breaking-rejoining enzymes"/>
    <property type="match status" value="1"/>
</dbReference>
<dbReference type="GO" id="GO:0005737">
    <property type="term" value="C:cytoplasm"/>
    <property type="evidence" value="ECO:0007669"/>
    <property type="project" value="UniProtKB-SubCell"/>
</dbReference>
<keyword evidence="6 9" id="KW-0238">DNA-binding</keyword>
<dbReference type="Gene3D" id="1.10.150.130">
    <property type="match status" value="1"/>
</dbReference>
<keyword evidence="8 9" id="KW-0131">Cell cycle</keyword>
<comment type="subcellular location">
    <subcellularLocation>
        <location evidence="1 9">Cytoplasm</location>
    </subcellularLocation>
</comment>
<proteinExistence type="inferred from homology"/>
<name>A0A806KLK0_9BACT</name>
<comment type="subunit">
    <text evidence="9">Forms a cyclic heterotetrameric complex composed of two molecules of XerC and two molecules of XerD.</text>
</comment>
<evidence type="ECO:0000259" key="11">
    <source>
        <dbReference type="PROSITE" id="PS51900"/>
    </source>
</evidence>
<dbReference type="GO" id="GO:0003677">
    <property type="term" value="F:DNA binding"/>
    <property type="evidence" value="ECO:0007669"/>
    <property type="project" value="UniProtKB-UniRule"/>
</dbReference>
<dbReference type="InterPro" id="IPR002104">
    <property type="entry name" value="Integrase_catalytic"/>
</dbReference>
<keyword evidence="7 9" id="KW-0233">DNA recombination</keyword>
<protein>
    <recommendedName>
        <fullName evidence="9">Tyrosine recombinase XerC</fullName>
    </recommendedName>
</protein>
<evidence type="ECO:0000256" key="3">
    <source>
        <dbReference type="ARBA" id="ARBA00022618"/>
    </source>
</evidence>
<gene>
    <name evidence="9" type="primary">xerC</name>
</gene>
<dbReference type="PROSITE" id="PS51900">
    <property type="entry name" value="CB"/>
    <property type="match status" value="1"/>
</dbReference>
<sequence>MDKNELLTRFCSRLVAIERRSRLTTECYRLEIRHFLDFLESQEKPLCDVDAPFLSSYLAMRRNIDNIDPRTTAKAISALRSFFKFAMDERLVNDNPAFILESPKRRVHLPEVMDKDTVNALLDTVKTDTPLGVRDRCLYELIYSAGLRVSEAVGLNISDIDIDGGVAKVKGKGNKERIVLFGAEAALRLKEYLLQARPKLAGKANRSQALFISRNGKRLSRKGIWKNYAKQAGLAGTSSHLHTLRHSFATGLLAGGADLRTVQELLGHADLSTTQIYTHVDTGILRDNHKRYLPRLGAQ</sequence>
<evidence type="ECO:0000256" key="4">
    <source>
        <dbReference type="ARBA" id="ARBA00022829"/>
    </source>
</evidence>
<dbReference type="HAMAP" id="MF_01808">
    <property type="entry name" value="Recomb_XerC_XerD"/>
    <property type="match status" value="1"/>
</dbReference>
<dbReference type="NCBIfam" id="NF001399">
    <property type="entry name" value="PRK00283.1"/>
    <property type="match status" value="1"/>
</dbReference>
<evidence type="ECO:0000256" key="5">
    <source>
        <dbReference type="ARBA" id="ARBA00022908"/>
    </source>
</evidence>
<feature type="active site" evidence="9">
    <location>
        <position position="148"/>
    </location>
</feature>
<dbReference type="InterPro" id="IPR023009">
    <property type="entry name" value="Tyrosine_recombinase_XerC/XerD"/>
</dbReference>
<dbReference type="PANTHER" id="PTHR30349:SF81">
    <property type="entry name" value="TYROSINE RECOMBINASE XERC"/>
    <property type="match status" value="1"/>
</dbReference>
<dbReference type="InterPro" id="IPR013762">
    <property type="entry name" value="Integrase-like_cat_sf"/>
</dbReference>
<feature type="active site" description="O-(3'-phospho-DNA)-tyrosine intermediate" evidence="9">
    <location>
        <position position="277"/>
    </location>
</feature>
<comment type="function">
    <text evidence="9">Site-specific tyrosine recombinase, which acts by catalyzing the cutting and rejoining of the recombining DNA molecules. The XerC-XerD complex is essential to convert dimers of the bacterial chromosome into monomers to permit their segregation at cell division. It also contributes to the segregational stability of plasmids.</text>
</comment>
<evidence type="ECO:0000256" key="9">
    <source>
        <dbReference type="HAMAP-Rule" id="MF_01808"/>
    </source>
</evidence>
<dbReference type="PANTHER" id="PTHR30349">
    <property type="entry name" value="PHAGE INTEGRASE-RELATED"/>
    <property type="match status" value="1"/>
</dbReference>
<dbReference type="InterPro" id="IPR050090">
    <property type="entry name" value="Tyrosine_recombinase_XerCD"/>
</dbReference>
<feature type="active site" evidence="9">
    <location>
        <position position="245"/>
    </location>
</feature>
<dbReference type="GO" id="GO:0006313">
    <property type="term" value="P:DNA transposition"/>
    <property type="evidence" value="ECO:0007669"/>
    <property type="project" value="UniProtKB-UniRule"/>
</dbReference>
<keyword evidence="3 9" id="KW-0132">Cell division</keyword>
<feature type="domain" description="Core-binding (CB)" evidence="11">
    <location>
        <begin position="1"/>
        <end position="87"/>
    </location>
</feature>
<organism evidence="12">
    <name type="scientific">uncultured bacterium contig00015</name>
    <dbReference type="NCBI Taxonomy" id="1181506"/>
    <lineage>
        <taxon>Bacteria</taxon>
        <taxon>environmental samples</taxon>
    </lineage>
</organism>
<keyword evidence="4 9" id="KW-0159">Chromosome partition</keyword>
<dbReference type="InterPro" id="IPR010998">
    <property type="entry name" value="Integrase_recombinase_N"/>
</dbReference>
<evidence type="ECO:0000313" key="12">
    <source>
        <dbReference type="EMBL" id="AGS54386.1"/>
    </source>
</evidence>
<feature type="domain" description="Tyr recombinase" evidence="10">
    <location>
        <begin position="108"/>
        <end position="290"/>
    </location>
</feature>
<dbReference type="GO" id="GO:0009037">
    <property type="term" value="F:tyrosine-based site-specific recombinase activity"/>
    <property type="evidence" value="ECO:0007669"/>
    <property type="project" value="UniProtKB-UniRule"/>
</dbReference>
<feature type="active site" evidence="9">
    <location>
        <position position="172"/>
    </location>
</feature>
<keyword evidence="2 9" id="KW-0963">Cytoplasm</keyword>
<evidence type="ECO:0000256" key="6">
    <source>
        <dbReference type="ARBA" id="ARBA00023125"/>
    </source>
</evidence>
<dbReference type="AlphaFoldDB" id="A0A806KLK0"/>
<dbReference type="InterPro" id="IPR004107">
    <property type="entry name" value="Integrase_SAM-like_N"/>
</dbReference>
<accession>A0A806KLK0</accession>
<reference evidence="12" key="1">
    <citation type="submission" date="2012-03" db="EMBL/GenBank/DDBJ databases">
        <title>Functional metagenomics reveals considerable lignocellulase gene clusters in the gut microbiome of a wood-feeding higher termite.</title>
        <authorList>
            <person name="Liu N."/>
        </authorList>
    </citation>
    <scope>NUCLEOTIDE SEQUENCE</scope>
</reference>
<evidence type="ECO:0000256" key="1">
    <source>
        <dbReference type="ARBA" id="ARBA00004496"/>
    </source>
</evidence>
<keyword evidence="5 9" id="KW-0229">DNA integration</keyword>
<dbReference type="CDD" id="cd00798">
    <property type="entry name" value="INT_XerDC_C"/>
    <property type="match status" value="1"/>
</dbReference>
<comment type="similarity">
    <text evidence="9">Belongs to the 'phage' integrase family. XerC subfamily.</text>
</comment>
<evidence type="ECO:0000256" key="8">
    <source>
        <dbReference type="ARBA" id="ARBA00023306"/>
    </source>
</evidence>
<dbReference type="EMBL" id="JQ844295">
    <property type="protein sequence ID" value="AGS54386.1"/>
    <property type="molecule type" value="Genomic_DNA"/>
</dbReference>
<dbReference type="InterPro" id="IPR044068">
    <property type="entry name" value="CB"/>
</dbReference>
<evidence type="ECO:0000256" key="2">
    <source>
        <dbReference type="ARBA" id="ARBA00022490"/>
    </source>
</evidence>
<evidence type="ECO:0000256" key="7">
    <source>
        <dbReference type="ARBA" id="ARBA00023172"/>
    </source>
</evidence>
<feature type="active site" evidence="9">
    <location>
        <position position="268"/>
    </location>
</feature>
<dbReference type="InterPro" id="IPR011010">
    <property type="entry name" value="DNA_brk_join_enz"/>
</dbReference>
<dbReference type="GO" id="GO:0007059">
    <property type="term" value="P:chromosome segregation"/>
    <property type="evidence" value="ECO:0007669"/>
    <property type="project" value="UniProtKB-UniRule"/>
</dbReference>
<dbReference type="GO" id="GO:0051301">
    <property type="term" value="P:cell division"/>
    <property type="evidence" value="ECO:0007669"/>
    <property type="project" value="UniProtKB-KW"/>
</dbReference>
<dbReference type="PROSITE" id="PS51898">
    <property type="entry name" value="TYR_RECOMBINASE"/>
    <property type="match status" value="1"/>
</dbReference>
<dbReference type="Pfam" id="PF00589">
    <property type="entry name" value="Phage_integrase"/>
    <property type="match status" value="1"/>
</dbReference>
<feature type="active site" evidence="9">
    <location>
        <position position="242"/>
    </location>
</feature>
<evidence type="ECO:0000259" key="10">
    <source>
        <dbReference type="PROSITE" id="PS51898"/>
    </source>
</evidence>
<dbReference type="Pfam" id="PF02899">
    <property type="entry name" value="Phage_int_SAM_1"/>
    <property type="match status" value="1"/>
</dbReference>